<dbReference type="Proteomes" id="UP000321617">
    <property type="component" value="Unassembled WGS sequence"/>
</dbReference>
<proteinExistence type="predicted"/>
<accession>A0A562V9N3</accession>
<keyword evidence="3" id="KW-1185">Reference proteome</keyword>
<gene>
    <name evidence="2" type="ORF">LX16_0243</name>
</gene>
<comment type="caution">
    <text evidence="2">The sequence shown here is derived from an EMBL/GenBank/DDBJ whole genome shotgun (WGS) entry which is preliminary data.</text>
</comment>
<evidence type="ECO:0000256" key="1">
    <source>
        <dbReference type="SAM" id="MobiDB-lite"/>
    </source>
</evidence>
<organism evidence="2 3">
    <name type="scientific">Stackebrandtia albiflava</name>
    <dbReference type="NCBI Taxonomy" id="406432"/>
    <lineage>
        <taxon>Bacteria</taxon>
        <taxon>Bacillati</taxon>
        <taxon>Actinomycetota</taxon>
        <taxon>Actinomycetes</taxon>
        <taxon>Glycomycetales</taxon>
        <taxon>Glycomycetaceae</taxon>
        <taxon>Stackebrandtia</taxon>
    </lineage>
</organism>
<dbReference type="EMBL" id="VLLL01000005">
    <property type="protein sequence ID" value="TWJ14558.1"/>
    <property type="molecule type" value="Genomic_DNA"/>
</dbReference>
<protein>
    <submittedName>
        <fullName evidence="2">Uncharacterized protein</fullName>
    </submittedName>
</protein>
<sequence>MNRSHTVSAVSPFPQAPDDVPRRRLADSVCRHLRSIGLPAWIQPAPDRMGHTLDLAGAAVEIDPGEPPGGGVLLEWQPDHALRRRAIDRLRDGDLDHPDIRLGGVAREALVTAIATVLTDAGFDVRPSDDDLRPFTLRIDAGPGED</sequence>
<evidence type="ECO:0000313" key="2">
    <source>
        <dbReference type="EMBL" id="TWJ14558.1"/>
    </source>
</evidence>
<name>A0A562V9N3_9ACTN</name>
<dbReference type="AlphaFoldDB" id="A0A562V9N3"/>
<reference evidence="2 3" key="1">
    <citation type="journal article" date="2013" name="Stand. Genomic Sci.">
        <title>Genomic Encyclopedia of Type Strains, Phase I: The one thousand microbial genomes (KMG-I) project.</title>
        <authorList>
            <person name="Kyrpides N.C."/>
            <person name="Woyke T."/>
            <person name="Eisen J.A."/>
            <person name="Garrity G."/>
            <person name="Lilburn T.G."/>
            <person name="Beck B.J."/>
            <person name="Whitman W.B."/>
            <person name="Hugenholtz P."/>
            <person name="Klenk H.P."/>
        </authorList>
    </citation>
    <scope>NUCLEOTIDE SEQUENCE [LARGE SCALE GENOMIC DNA]</scope>
    <source>
        <strain evidence="2 3">DSM 45044</strain>
    </source>
</reference>
<evidence type="ECO:0000313" key="3">
    <source>
        <dbReference type="Proteomes" id="UP000321617"/>
    </source>
</evidence>
<feature type="region of interest" description="Disordered" evidence="1">
    <location>
        <begin position="1"/>
        <end position="21"/>
    </location>
</feature>